<evidence type="ECO:0000256" key="6">
    <source>
        <dbReference type="ARBA" id="ARBA00023053"/>
    </source>
</evidence>
<keyword evidence="3" id="KW-0050">Antiport</keyword>
<evidence type="ECO:0000313" key="13">
    <source>
        <dbReference type="EMBL" id="TRX01021.1"/>
    </source>
</evidence>
<evidence type="ECO:0000256" key="7">
    <source>
        <dbReference type="ARBA" id="ARBA00023065"/>
    </source>
</evidence>
<feature type="transmembrane region" description="Helical" evidence="11">
    <location>
        <begin position="365"/>
        <end position="384"/>
    </location>
</feature>
<feature type="transmembrane region" description="Helical" evidence="11">
    <location>
        <begin position="478"/>
        <end position="496"/>
    </location>
</feature>
<evidence type="ECO:0000256" key="8">
    <source>
        <dbReference type="ARBA" id="ARBA00023136"/>
    </source>
</evidence>
<keyword evidence="9" id="KW-0739">Sodium transport</keyword>
<comment type="subcellular location">
    <subcellularLocation>
        <location evidence="1">Membrane</location>
        <topology evidence="1">Multi-pass membrane protein</topology>
    </subcellularLocation>
</comment>
<feature type="transmembrane region" description="Helical" evidence="11">
    <location>
        <begin position="165"/>
        <end position="195"/>
    </location>
</feature>
<evidence type="ECO:0000256" key="9">
    <source>
        <dbReference type="ARBA" id="ARBA00023201"/>
    </source>
</evidence>
<dbReference type="EMBL" id="RYFG02000023">
    <property type="protein sequence ID" value="TRX01021.1"/>
    <property type="molecule type" value="Genomic_DNA"/>
</dbReference>
<name>A0ABY3CED2_9GAMM</name>
<keyword evidence="7" id="KW-0406">Ion transport</keyword>
<evidence type="ECO:0000256" key="10">
    <source>
        <dbReference type="ARBA" id="ARBA00025753"/>
    </source>
</evidence>
<feature type="transmembrane region" description="Helical" evidence="11">
    <location>
        <begin position="244"/>
        <end position="266"/>
    </location>
</feature>
<organism evidence="13 14">
    <name type="scientific">Candidatus Methylobacter oryzae</name>
    <dbReference type="NCBI Taxonomy" id="2497749"/>
    <lineage>
        <taxon>Bacteria</taxon>
        <taxon>Pseudomonadati</taxon>
        <taxon>Pseudomonadota</taxon>
        <taxon>Gammaproteobacteria</taxon>
        <taxon>Methylococcales</taxon>
        <taxon>Methylococcaceae</taxon>
        <taxon>Methylobacter</taxon>
    </lineage>
</organism>
<feature type="transmembrane region" description="Helical" evidence="11">
    <location>
        <begin position="310"/>
        <end position="328"/>
    </location>
</feature>
<keyword evidence="6" id="KW-0915">Sodium</keyword>
<evidence type="ECO:0000256" key="3">
    <source>
        <dbReference type="ARBA" id="ARBA00022449"/>
    </source>
</evidence>
<feature type="transmembrane region" description="Helical" evidence="11">
    <location>
        <begin position="126"/>
        <end position="144"/>
    </location>
</feature>
<feature type="transmembrane region" description="Helical" evidence="11">
    <location>
        <begin position="90"/>
        <end position="106"/>
    </location>
</feature>
<keyword evidence="14" id="KW-1185">Reference proteome</keyword>
<comment type="caution">
    <text evidence="13">The sequence shown here is derived from an EMBL/GenBank/DDBJ whole genome shotgun (WGS) entry which is preliminary data.</text>
</comment>
<dbReference type="RefSeq" id="WP_127028294.1">
    <property type="nucleotide sequence ID" value="NZ_RYFG02000023.1"/>
</dbReference>
<evidence type="ECO:0000256" key="5">
    <source>
        <dbReference type="ARBA" id="ARBA00022989"/>
    </source>
</evidence>
<evidence type="ECO:0000259" key="12">
    <source>
        <dbReference type="Pfam" id="PF03600"/>
    </source>
</evidence>
<feature type="transmembrane region" description="Helical" evidence="11">
    <location>
        <begin position="287"/>
        <end position="304"/>
    </location>
</feature>
<comment type="similarity">
    <text evidence="10">Belongs to the NhaD Na(+)/H(+) (TC 2.A.62) antiporter family.</text>
</comment>
<accession>A0ABY3CED2</accession>
<keyword evidence="2" id="KW-0813">Transport</keyword>
<dbReference type="NCBIfam" id="NF038006">
    <property type="entry name" value="NhaD_1"/>
    <property type="match status" value="1"/>
</dbReference>
<evidence type="ECO:0000313" key="14">
    <source>
        <dbReference type="Proteomes" id="UP000733744"/>
    </source>
</evidence>
<evidence type="ECO:0000256" key="2">
    <source>
        <dbReference type="ARBA" id="ARBA00022448"/>
    </source>
</evidence>
<keyword evidence="8 11" id="KW-0472">Membrane</keyword>
<dbReference type="PANTHER" id="PTHR43269:SF2">
    <property type="entry name" value="SODIUM_PROTON ANTIPORTER 1-RELATED"/>
    <property type="match status" value="1"/>
</dbReference>
<feature type="transmembrane region" description="Helical" evidence="11">
    <location>
        <begin position="433"/>
        <end position="458"/>
    </location>
</feature>
<dbReference type="InterPro" id="IPR045016">
    <property type="entry name" value="NhaD-like"/>
</dbReference>
<feature type="transmembrane region" description="Helical" evidence="11">
    <location>
        <begin position="399"/>
        <end position="421"/>
    </location>
</feature>
<feature type="domain" description="Citrate transporter-like" evidence="12">
    <location>
        <begin position="91"/>
        <end position="440"/>
    </location>
</feature>
<dbReference type="InterPro" id="IPR004680">
    <property type="entry name" value="Cit_transptr-like_dom"/>
</dbReference>
<sequence length="501" mass="54846">MVVPFYTLVISSKAAKHRRVEQKCRNIGCFFVLAFLGLFPTASFAEEIIAATPLDLKNHFVGYLGIAITVLAYAIAMTEDLHQMSKAKPMVLGSALIWLAIFVFYSGEYGTAKNVAAVFQSNLTAYAELFLFITVSMTFLNAMTERGIFDALRIVLANRQYSYRQLFWITGVLAFLLSLVISSLTVGLLMGYIILVIGKNNPKFVGLAGLNAVVAANAGGTISPLGGISTFFVWQQNALHFTQFFALTIPCIVNFVVPATIMHFAVTNETPAFAKETPVLKRGSKRVIFIFILTFSMTVLSNVFLDMPAIAGMMLGLAILQFFAYYLTKSEKMSHFLIPETQETSDSNKGFDVFKCIAGVDWDTLLFFYGAMMIVGALSFLGYLDAMAHYLFTEINPTLANILIGLSSSSIDNGTLMFAVLNMHPSLSTGQWLLLTLTLGVGGSLLAIGSAPALHVLGLMKGNMEEGEGYTFTMHLRWMPAILLGFFASIVTLFFINGGQF</sequence>
<gene>
    <name evidence="13" type="ORF">EKO24_004430</name>
</gene>
<dbReference type="PANTHER" id="PTHR43269">
    <property type="entry name" value="SODIUM/PROTON ANTIPORTER 1-RELATED"/>
    <property type="match status" value="1"/>
</dbReference>
<dbReference type="Pfam" id="PF03600">
    <property type="entry name" value="CitMHS"/>
    <property type="match status" value="1"/>
</dbReference>
<evidence type="ECO:0000256" key="1">
    <source>
        <dbReference type="ARBA" id="ARBA00004141"/>
    </source>
</evidence>
<proteinExistence type="inferred from homology"/>
<keyword evidence="4 11" id="KW-0812">Transmembrane</keyword>
<evidence type="ECO:0000256" key="4">
    <source>
        <dbReference type="ARBA" id="ARBA00022692"/>
    </source>
</evidence>
<feature type="transmembrane region" description="Helical" evidence="11">
    <location>
        <begin position="61"/>
        <end position="78"/>
    </location>
</feature>
<reference evidence="13 14" key="1">
    <citation type="journal article" date="2019" name="Antonie Van Leeuwenhoek">
        <title>Description of 'Ca. Methylobacter oryzae' KRF1, a novel species from the environmentally important Methylobacter clade 2.</title>
        <authorList>
            <person name="Khatri K."/>
            <person name="Mohite J.A."/>
            <person name="Pandit P.S."/>
            <person name="Bahulikar R."/>
            <person name="Rahalkar M.C."/>
        </authorList>
    </citation>
    <scope>NUCLEOTIDE SEQUENCE [LARGE SCALE GENOMIC DNA]</scope>
    <source>
        <strain evidence="13 14">KRF1</strain>
    </source>
</reference>
<dbReference type="Proteomes" id="UP000733744">
    <property type="component" value="Unassembled WGS sequence"/>
</dbReference>
<keyword evidence="5 11" id="KW-1133">Transmembrane helix</keyword>
<protein>
    <submittedName>
        <fullName evidence="13">Sodium:proton antiporter</fullName>
    </submittedName>
</protein>
<evidence type="ECO:0000256" key="11">
    <source>
        <dbReference type="SAM" id="Phobius"/>
    </source>
</evidence>